<dbReference type="Pfam" id="PF08340">
    <property type="entry name" value="YicC-like_C"/>
    <property type="match status" value="1"/>
</dbReference>
<comment type="caution">
    <text evidence="8">The sequence shown here is derived from an EMBL/GenBank/DDBJ whole genome shotgun (WGS) entry which is preliminary data.</text>
</comment>
<evidence type="ECO:0000313" key="9">
    <source>
        <dbReference type="Proteomes" id="UP000030826"/>
    </source>
</evidence>
<evidence type="ECO:0008006" key="10">
    <source>
        <dbReference type="Google" id="ProtNLM"/>
    </source>
</evidence>
<keyword evidence="3" id="KW-0255">Endonuclease</keyword>
<evidence type="ECO:0000256" key="5">
    <source>
        <dbReference type="ARBA" id="ARBA00035648"/>
    </source>
</evidence>
<dbReference type="PANTHER" id="PTHR30636">
    <property type="entry name" value="UPF0701 PROTEIN YICC"/>
    <property type="match status" value="1"/>
</dbReference>
<sequence>MGKPVASMTGFARAEANHGDWRIVWELRSVNGKSLDIRLRLPAGLESLELDARRKPAAYLTRGNIQMSLQVQRGAAAPQRAINRQALLAYVAEARWLVTEGHASPPTADGLLGLKGVLDATPEEAPEAETELASAALQTLDGALKDLASARAAEGAEIAAVLLRRLDEMDALAAAAEADPARTADSIRARLRSQVEVLLSASAAVDEGRLAQEAALLATRADIREELDRLHAHIAAARALLSEGGAIGRRLDFLSQEFNRESNTLCAKSNAASLTAIGLQLKVVVDQFREQVQNIE</sequence>
<evidence type="ECO:0000313" key="8">
    <source>
        <dbReference type="EMBL" id="KHJ54226.1"/>
    </source>
</evidence>
<protein>
    <recommendedName>
        <fullName evidence="10">YicC family protein</fullName>
    </recommendedName>
</protein>
<evidence type="ECO:0000259" key="7">
    <source>
        <dbReference type="Pfam" id="PF08340"/>
    </source>
</evidence>
<evidence type="ECO:0000256" key="4">
    <source>
        <dbReference type="ARBA" id="ARBA00022801"/>
    </source>
</evidence>
<dbReference type="GO" id="GO:0016787">
    <property type="term" value="F:hydrolase activity"/>
    <property type="evidence" value="ECO:0007669"/>
    <property type="project" value="UniProtKB-KW"/>
</dbReference>
<feature type="domain" description="Endoribonuclease YicC-like C-terminal" evidence="7">
    <location>
        <begin position="182"/>
        <end position="296"/>
    </location>
</feature>
<accession>A0A0B1Q4B5</accession>
<dbReference type="InterPro" id="IPR005229">
    <property type="entry name" value="YicC/YloC-like"/>
</dbReference>
<dbReference type="PANTHER" id="PTHR30636:SF3">
    <property type="entry name" value="UPF0701 PROTEIN YICC"/>
    <property type="match status" value="1"/>
</dbReference>
<dbReference type="InterPro" id="IPR013551">
    <property type="entry name" value="YicC-like_C"/>
</dbReference>
<evidence type="ECO:0000256" key="2">
    <source>
        <dbReference type="ARBA" id="ARBA00022722"/>
    </source>
</evidence>
<dbReference type="Proteomes" id="UP000030826">
    <property type="component" value="Unassembled WGS sequence"/>
</dbReference>
<comment type="cofactor">
    <cofactor evidence="1">
        <name>a divalent metal cation</name>
        <dbReference type="ChEBI" id="CHEBI:60240"/>
    </cofactor>
</comment>
<keyword evidence="4" id="KW-0378">Hydrolase</keyword>
<dbReference type="AlphaFoldDB" id="A0A0B1Q4B5"/>
<dbReference type="EMBL" id="JRFJ01000003">
    <property type="protein sequence ID" value="KHJ54226.1"/>
    <property type="molecule type" value="Genomic_DNA"/>
</dbReference>
<keyword evidence="2" id="KW-0540">Nuclease</keyword>
<gene>
    <name evidence="8" type="ORF">LA66_12230</name>
</gene>
<feature type="domain" description="Endoribonuclease YicC-like N-terminal" evidence="6">
    <location>
        <begin position="6"/>
        <end position="159"/>
    </location>
</feature>
<dbReference type="InterPro" id="IPR013527">
    <property type="entry name" value="YicC-like_N"/>
</dbReference>
<dbReference type="Pfam" id="PF03755">
    <property type="entry name" value="YicC-like_N"/>
    <property type="match status" value="1"/>
</dbReference>
<comment type="similarity">
    <text evidence="5">Belongs to the YicC/YloC family.</text>
</comment>
<evidence type="ECO:0000256" key="1">
    <source>
        <dbReference type="ARBA" id="ARBA00001968"/>
    </source>
</evidence>
<dbReference type="RefSeq" id="WP_039193444.1">
    <property type="nucleotide sequence ID" value="NZ_JRFJ01000003.1"/>
</dbReference>
<evidence type="ECO:0000259" key="6">
    <source>
        <dbReference type="Pfam" id="PF03755"/>
    </source>
</evidence>
<dbReference type="NCBIfam" id="TIGR00255">
    <property type="entry name" value="YicC/YloC family endoribonuclease"/>
    <property type="match status" value="1"/>
</dbReference>
<name>A0A0B1Q4B5_9HYPH</name>
<organism evidence="8 9">
    <name type="scientific">Aureimonas altamirensis</name>
    <dbReference type="NCBI Taxonomy" id="370622"/>
    <lineage>
        <taxon>Bacteria</taxon>
        <taxon>Pseudomonadati</taxon>
        <taxon>Pseudomonadota</taxon>
        <taxon>Alphaproteobacteria</taxon>
        <taxon>Hyphomicrobiales</taxon>
        <taxon>Aurantimonadaceae</taxon>
        <taxon>Aureimonas</taxon>
    </lineage>
</organism>
<proteinExistence type="inferred from homology"/>
<evidence type="ECO:0000256" key="3">
    <source>
        <dbReference type="ARBA" id="ARBA00022759"/>
    </source>
</evidence>
<dbReference type="GO" id="GO:0004521">
    <property type="term" value="F:RNA endonuclease activity"/>
    <property type="evidence" value="ECO:0007669"/>
    <property type="project" value="InterPro"/>
</dbReference>
<dbReference type="STRING" id="370622.LA66_12230"/>
<reference evidence="8 9" key="1">
    <citation type="submission" date="2014-09" db="EMBL/GenBank/DDBJ databases">
        <title>Isolation and characterization of Aurantimonas altamirensis ON-56566 from clinical sample following a dog bite.</title>
        <authorList>
            <person name="Eshaghi A."/>
            <person name="Li A."/>
            <person name="Shahinas D."/>
            <person name="Bahn P."/>
            <person name="Kus J.V."/>
            <person name="Patel S.N."/>
        </authorList>
    </citation>
    <scope>NUCLEOTIDE SEQUENCE [LARGE SCALE GENOMIC DNA]</scope>
    <source>
        <strain evidence="8 9">ON-56566</strain>
    </source>
</reference>